<evidence type="ECO:0000313" key="3">
    <source>
        <dbReference type="Proteomes" id="UP000441586"/>
    </source>
</evidence>
<dbReference type="RefSeq" id="WP_158976185.1">
    <property type="nucleotide sequence ID" value="NZ_WSFO01000001.1"/>
</dbReference>
<gene>
    <name evidence="2" type="ORF">GP644_00410</name>
</gene>
<feature type="transmembrane region" description="Helical" evidence="1">
    <location>
        <begin position="44"/>
        <end position="64"/>
    </location>
</feature>
<evidence type="ECO:0000313" key="2">
    <source>
        <dbReference type="EMBL" id="KAE9632275.1"/>
    </source>
</evidence>
<comment type="caution">
    <text evidence="2">The sequence shown here is derived from an EMBL/GenBank/DDBJ whole genome shotgun (WGS) entry which is preliminary data.</text>
</comment>
<keyword evidence="1" id="KW-0812">Transmembrane</keyword>
<dbReference type="EMBL" id="WSFO01000001">
    <property type="protein sequence ID" value="KAE9632275.1"/>
    <property type="molecule type" value="Genomic_DNA"/>
</dbReference>
<organism evidence="2 3">
    <name type="scientific">Parasedimentitalea maritima</name>
    <dbReference type="NCBI Taxonomy" id="2578117"/>
    <lineage>
        <taxon>Bacteria</taxon>
        <taxon>Pseudomonadati</taxon>
        <taxon>Pseudomonadota</taxon>
        <taxon>Alphaproteobacteria</taxon>
        <taxon>Rhodobacterales</taxon>
        <taxon>Paracoccaceae</taxon>
        <taxon>Parasedimentitalea</taxon>
    </lineage>
</organism>
<feature type="transmembrane region" description="Helical" evidence="1">
    <location>
        <begin position="5"/>
        <end position="24"/>
    </location>
</feature>
<protein>
    <submittedName>
        <fullName evidence="2">Uncharacterized protein</fullName>
    </submittedName>
</protein>
<accession>A0A6A4RJZ0</accession>
<evidence type="ECO:0000256" key="1">
    <source>
        <dbReference type="SAM" id="Phobius"/>
    </source>
</evidence>
<feature type="transmembrane region" description="Helical" evidence="1">
    <location>
        <begin position="71"/>
        <end position="89"/>
    </location>
</feature>
<proteinExistence type="predicted"/>
<dbReference type="Proteomes" id="UP000441586">
    <property type="component" value="Unassembled WGS sequence"/>
</dbReference>
<name>A0A6A4RJZ0_9RHOB</name>
<sequence length="128" mass="14245">MVRSVLLAIGAYFGGLGVLMWLAPELWYELTPGVAMMGPFNLHFVRDIAMIFLVSGCGLIWGALRQDQTACVFGVAWPVMHAVFHFWIWGARGGPMDLIGLSNLIGIQLPAWLAVSMIVRLRNKEMNR</sequence>
<keyword evidence="1" id="KW-1133">Transmembrane helix</keyword>
<feature type="transmembrane region" description="Helical" evidence="1">
    <location>
        <begin position="101"/>
        <end position="119"/>
    </location>
</feature>
<reference evidence="2 3" key="1">
    <citation type="submission" date="2019-12" db="EMBL/GenBank/DDBJ databases">
        <authorList>
            <person name="Zhang Y.-J."/>
        </authorList>
    </citation>
    <scope>NUCLEOTIDE SEQUENCE [LARGE SCALE GENOMIC DNA]</scope>
    <source>
        <strain evidence="2 3">H18S-6</strain>
    </source>
</reference>
<dbReference type="AlphaFoldDB" id="A0A6A4RJZ0"/>
<keyword evidence="1" id="KW-0472">Membrane</keyword>